<dbReference type="VEuPathDB" id="TrichDB:TVAG_171070"/>
<proteinExistence type="predicted"/>
<dbReference type="InParanoid" id="A2FIP6"/>
<sequence>MPTLFLCLDGFTFYDKDHKPDEKFAYKIINTQTGKSSAKKTFSYGETHDLRDPFHIRVNSINNQSFRIILYKKGLLKDHLLAKVKIHLSDLEINRVSIDTVPMNTEKVQSLQYAANLILHLSDDDCRPYSAPIGHSNLRQVSVKSSQISSNVNNQSDAVNHNLLSIGF</sequence>
<dbReference type="RefSeq" id="XP_001308148.1">
    <property type="nucleotide sequence ID" value="XM_001308147.1"/>
</dbReference>
<evidence type="ECO:0000313" key="1">
    <source>
        <dbReference type="EMBL" id="EAX95218.1"/>
    </source>
</evidence>
<dbReference type="VEuPathDB" id="TrichDB:TVAGG3_0654370"/>
<gene>
    <name evidence="1" type="ORF">TVAG_171070</name>
</gene>
<accession>A2FIP6</accession>
<dbReference type="Proteomes" id="UP000001542">
    <property type="component" value="Unassembled WGS sequence"/>
</dbReference>
<dbReference type="KEGG" id="tva:4752974"/>
<dbReference type="EMBL" id="DS113817">
    <property type="protein sequence ID" value="EAX95218.1"/>
    <property type="molecule type" value="Genomic_DNA"/>
</dbReference>
<dbReference type="AlphaFoldDB" id="A2FIP6"/>
<evidence type="ECO:0008006" key="3">
    <source>
        <dbReference type="Google" id="ProtNLM"/>
    </source>
</evidence>
<evidence type="ECO:0000313" key="2">
    <source>
        <dbReference type="Proteomes" id="UP000001542"/>
    </source>
</evidence>
<organism evidence="1 2">
    <name type="scientific">Trichomonas vaginalis (strain ATCC PRA-98 / G3)</name>
    <dbReference type="NCBI Taxonomy" id="412133"/>
    <lineage>
        <taxon>Eukaryota</taxon>
        <taxon>Metamonada</taxon>
        <taxon>Parabasalia</taxon>
        <taxon>Trichomonadida</taxon>
        <taxon>Trichomonadidae</taxon>
        <taxon>Trichomonas</taxon>
    </lineage>
</organism>
<protein>
    <recommendedName>
        <fullName evidence="3">C2 NT-type domain-containing protein</fullName>
    </recommendedName>
</protein>
<reference evidence="1" key="2">
    <citation type="journal article" date="2007" name="Science">
        <title>Draft genome sequence of the sexually transmitted pathogen Trichomonas vaginalis.</title>
        <authorList>
            <person name="Carlton J.M."/>
            <person name="Hirt R.P."/>
            <person name="Silva J.C."/>
            <person name="Delcher A.L."/>
            <person name="Schatz M."/>
            <person name="Zhao Q."/>
            <person name="Wortman J.R."/>
            <person name="Bidwell S.L."/>
            <person name="Alsmark U.C.M."/>
            <person name="Besteiro S."/>
            <person name="Sicheritz-Ponten T."/>
            <person name="Noel C.J."/>
            <person name="Dacks J.B."/>
            <person name="Foster P.G."/>
            <person name="Simillion C."/>
            <person name="Van de Peer Y."/>
            <person name="Miranda-Saavedra D."/>
            <person name="Barton G.J."/>
            <person name="Westrop G.D."/>
            <person name="Mueller S."/>
            <person name="Dessi D."/>
            <person name="Fiori P.L."/>
            <person name="Ren Q."/>
            <person name="Paulsen I."/>
            <person name="Zhang H."/>
            <person name="Bastida-Corcuera F.D."/>
            <person name="Simoes-Barbosa A."/>
            <person name="Brown M.T."/>
            <person name="Hayes R.D."/>
            <person name="Mukherjee M."/>
            <person name="Okumura C.Y."/>
            <person name="Schneider R."/>
            <person name="Smith A.J."/>
            <person name="Vanacova S."/>
            <person name="Villalvazo M."/>
            <person name="Haas B.J."/>
            <person name="Pertea M."/>
            <person name="Feldblyum T.V."/>
            <person name="Utterback T.R."/>
            <person name="Shu C.L."/>
            <person name="Osoegawa K."/>
            <person name="de Jong P.J."/>
            <person name="Hrdy I."/>
            <person name="Horvathova L."/>
            <person name="Zubacova Z."/>
            <person name="Dolezal P."/>
            <person name="Malik S.B."/>
            <person name="Logsdon J.M. Jr."/>
            <person name="Henze K."/>
            <person name="Gupta A."/>
            <person name="Wang C.C."/>
            <person name="Dunne R.L."/>
            <person name="Upcroft J.A."/>
            <person name="Upcroft P."/>
            <person name="White O."/>
            <person name="Salzberg S.L."/>
            <person name="Tang P."/>
            <person name="Chiu C.-H."/>
            <person name="Lee Y.-S."/>
            <person name="Embley T.M."/>
            <person name="Coombs G.H."/>
            <person name="Mottram J.C."/>
            <person name="Tachezy J."/>
            <person name="Fraser-Liggett C.M."/>
            <person name="Johnson P.J."/>
        </authorList>
    </citation>
    <scope>NUCLEOTIDE SEQUENCE [LARGE SCALE GENOMIC DNA]</scope>
    <source>
        <strain evidence="1">G3</strain>
    </source>
</reference>
<reference evidence="1" key="1">
    <citation type="submission" date="2006-10" db="EMBL/GenBank/DDBJ databases">
        <authorList>
            <person name="Amadeo P."/>
            <person name="Zhao Q."/>
            <person name="Wortman J."/>
            <person name="Fraser-Liggett C."/>
            <person name="Carlton J."/>
        </authorList>
    </citation>
    <scope>NUCLEOTIDE SEQUENCE</scope>
    <source>
        <strain evidence="1">G3</strain>
    </source>
</reference>
<keyword evidence="2" id="KW-1185">Reference proteome</keyword>
<name>A2FIP6_TRIV3</name>